<evidence type="ECO:0000313" key="1">
    <source>
        <dbReference type="EMBL" id="SJM95049.1"/>
    </source>
</evidence>
<gene>
    <name evidence="1" type="ORF">CRENPOLYSF2_4540002</name>
</gene>
<reference evidence="2" key="1">
    <citation type="submission" date="2017-02" db="EMBL/GenBank/DDBJ databases">
        <authorList>
            <person name="Daims H."/>
        </authorList>
    </citation>
    <scope>NUCLEOTIDE SEQUENCE [LARGE SCALE GENOMIC DNA]</scope>
</reference>
<dbReference type="EMBL" id="FUKJ01000395">
    <property type="protein sequence ID" value="SJM95049.1"/>
    <property type="molecule type" value="Genomic_DNA"/>
</dbReference>
<evidence type="ECO:0000313" key="2">
    <source>
        <dbReference type="Proteomes" id="UP000195442"/>
    </source>
</evidence>
<dbReference type="AlphaFoldDB" id="A0A1R4HFQ0"/>
<protein>
    <submittedName>
        <fullName evidence="1">Uncharacterized protein</fullName>
    </submittedName>
</protein>
<sequence length="39" mass="4588">MTLQHVWGRLIEEMNQYAATPEGKADLERITNRWLSQNS</sequence>
<proteinExistence type="predicted"/>
<organism evidence="1 2">
    <name type="scientific">Crenothrix polyspora</name>
    <dbReference type="NCBI Taxonomy" id="360316"/>
    <lineage>
        <taxon>Bacteria</taxon>
        <taxon>Pseudomonadati</taxon>
        <taxon>Pseudomonadota</taxon>
        <taxon>Gammaproteobacteria</taxon>
        <taxon>Methylococcales</taxon>
        <taxon>Crenotrichaceae</taxon>
        <taxon>Crenothrix</taxon>
    </lineage>
</organism>
<keyword evidence="2" id="KW-1185">Reference proteome</keyword>
<name>A0A1R4HFQ0_9GAMM</name>
<dbReference type="Proteomes" id="UP000195442">
    <property type="component" value="Unassembled WGS sequence"/>
</dbReference>
<accession>A0A1R4HFQ0</accession>